<proteinExistence type="predicted"/>
<reference evidence="1" key="1">
    <citation type="submission" date="2023-05" db="EMBL/GenBank/DDBJ databases">
        <authorList>
            <consortium name="ELIXIR-Norway"/>
        </authorList>
    </citation>
    <scope>NUCLEOTIDE SEQUENCE</scope>
</reference>
<dbReference type="Proteomes" id="UP001162501">
    <property type="component" value="Chromosome 14"/>
</dbReference>
<evidence type="ECO:0000313" key="2">
    <source>
        <dbReference type="Proteomes" id="UP001162501"/>
    </source>
</evidence>
<dbReference type="EMBL" id="OX596098">
    <property type="protein sequence ID" value="CAI9695496.1"/>
    <property type="molecule type" value="Genomic_DNA"/>
</dbReference>
<accession>A0ACB0E5D1</accession>
<sequence>MGPGGAAASAQGSAPRGPSPAPPRRPAPSSRELEAGGPCGPANGRAGLPGPAPKIRLRPDGPSAQPMAARSRPEDSPPRQEGGASPHPMRRAIPAPPSARGSGRRARGVRGPALSRQPRREAGTRRLSFNVSEELASQSRASPALPPQELHPQPPPPDPGPAEVAVVVITNPVVSARRPKVVPRVAPWAPTGLLKVQGAERREGTSKAQAWPATGRRLALLPVRHTTPMPAALRCWLHTQQYGLWPEGDWTPTWRPPGQSTAGGGGPALGASQPAGPHRLRAGSLHRDHQLRHCPTRLLKEWMLGPHEAGGWSPTLTRRSGWWAEPGAGSALMMI</sequence>
<protein>
    <submittedName>
        <fullName evidence="1">Uncharacterized protein</fullName>
    </submittedName>
</protein>
<evidence type="ECO:0000313" key="1">
    <source>
        <dbReference type="EMBL" id="CAI9695496.1"/>
    </source>
</evidence>
<gene>
    <name evidence="1" type="ORF">MRATA1EN3_LOCUS6709</name>
</gene>
<organism evidence="1 2">
    <name type="scientific">Rangifer tarandus platyrhynchus</name>
    <name type="common">Svalbard reindeer</name>
    <dbReference type="NCBI Taxonomy" id="3082113"/>
    <lineage>
        <taxon>Eukaryota</taxon>
        <taxon>Metazoa</taxon>
        <taxon>Chordata</taxon>
        <taxon>Craniata</taxon>
        <taxon>Vertebrata</taxon>
        <taxon>Euteleostomi</taxon>
        <taxon>Mammalia</taxon>
        <taxon>Eutheria</taxon>
        <taxon>Laurasiatheria</taxon>
        <taxon>Artiodactyla</taxon>
        <taxon>Ruminantia</taxon>
        <taxon>Pecora</taxon>
        <taxon>Cervidae</taxon>
        <taxon>Odocoileinae</taxon>
        <taxon>Rangifer</taxon>
    </lineage>
</organism>
<name>A0ACB0E5D1_RANTA</name>